<evidence type="ECO:0000259" key="4">
    <source>
        <dbReference type="PROSITE" id="PS51071"/>
    </source>
</evidence>
<dbReference type="CDD" id="cd05013">
    <property type="entry name" value="SIS_RpiR"/>
    <property type="match status" value="1"/>
</dbReference>
<dbReference type="InterPro" id="IPR047640">
    <property type="entry name" value="RpiR-like"/>
</dbReference>
<feature type="domain" description="SIS" evidence="5">
    <location>
        <begin position="124"/>
        <end position="264"/>
    </location>
</feature>
<dbReference type="AlphaFoldDB" id="A0A1G8YLP0"/>
<dbReference type="SUPFAM" id="SSF46689">
    <property type="entry name" value="Homeodomain-like"/>
    <property type="match status" value="1"/>
</dbReference>
<evidence type="ECO:0000313" key="7">
    <source>
        <dbReference type="Proteomes" id="UP000198694"/>
    </source>
</evidence>
<dbReference type="InterPro" id="IPR009057">
    <property type="entry name" value="Homeodomain-like_sf"/>
</dbReference>
<evidence type="ECO:0000256" key="1">
    <source>
        <dbReference type="ARBA" id="ARBA00023015"/>
    </source>
</evidence>
<dbReference type="InterPro" id="IPR035472">
    <property type="entry name" value="RpiR-like_SIS"/>
</dbReference>
<dbReference type="PROSITE" id="PS51071">
    <property type="entry name" value="HTH_RPIR"/>
    <property type="match status" value="1"/>
</dbReference>
<dbReference type="Pfam" id="PF01418">
    <property type="entry name" value="HTH_6"/>
    <property type="match status" value="1"/>
</dbReference>
<dbReference type="GO" id="GO:1901135">
    <property type="term" value="P:carbohydrate derivative metabolic process"/>
    <property type="evidence" value="ECO:0007669"/>
    <property type="project" value="InterPro"/>
</dbReference>
<protein>
    <submittedName>
        <fullName evidence="6">DNA-binding transcriptional regulator, MurR/RpiR family, contains HTH and SIS domains</fullName>
    </submittedName>
</protein>
<evidence type="ECO:0000259" key="5">
    <source>
        <dbReference type="PROSITE" id="PS51464"/>
    </source>
</evidence>
<dbReference type="GO" id="GO:0003700">
    <property type="term" value="F:DNA-binding transcription factor activity"/>
    <property type="evidence" value="ECO:0007669"/>
    <property type="project" value="InterPro"/>
</dbReference>
<dbReference type="Pfam" id="PF01380">
    <property type="entry name" value="SIS"/>
    <property type="match status" value="1"/>
</dbReference>
<dbReference type="OrthoDB" id="370421at2"/>
<keyword evidence="7" id="KW-1185">Reference proteome</keyword>
<evidence type="ECO:0000256" key="2">
    <source>
        <dbReference type="ARBA" id="ARBA00023125"/>
    </source>
</evidence>
<dbReference type="STRING" id="407036.SAMN05216243_1664"/>
<dbReference type="PANTHER" id="PTHR30514:SF10">
    <property type="entry name" value="MURR_RPIR FAMILY TRANSCRIPTIONAL REGULATOR"/>
    <property type="match status" value="1"/>
</dbReference>
<dbReference type="InterPro" id="IPR046348">
    <property type="entry name" value="SIS_dom_sf"/>
</dbReference>
<dbReference type="EMBL" id="FNFL01000002">
    <property type="protein sequence ID" value="SDK03075.1"/>
    <property type="molecule type" value="Genomic_DNA"/>
</dbReference>
<feature type="domain" description="HTH rpiR-type" evidence="4">
    <location>
        <begin position="2"/>
        <end position="78"/>
    </location>
</feature>
<dbReference type="Gene3D" id="1.10.10.10">
    <property type="entry name" value="Winged helix-like DNA-binding domain superfamily/Winged helix DNA-binding domain"/>
    <property type="match status" value="1"/>
</dbReference>
<dbReference type="GO" id="GO:0097367">
    <property type="term" value="F:carbohydrate derivative binding"/>
    <property type="evidence" value="ECO:0007669"/>
    <property type="project" value="InterPro"/>
</dbReference>
<dbReference type="InterPro" id="IPR001347">
    <property type="entry name" value="SIS_dom"/>
</dbReference>
<evidence type="ECO:0000313" key="6">
    <source>
        <dbReference type="EMBL" id="SDK03075.1"/>
    </source>
</evidence>
<dbReference type="GO" id="GO:0003677">
    <property type="term" value="F:DNA binding"/>
    <property type="evidence" value="ECO:0007669"/>
    <property type="project" value="UniProtKB-KW"/>
</dbReference>
<reference evidence="6 7" key="1">
    <citation type="submission" date="2016-10" db="EMBL/GenBank/DDBJ databases">
        <authorList>
            <person name="de Groot N.N."/>
        </authorList>
    </citation>
    <scope>NUCLEOTIDE SEQUENCE [LARGE SCALE GENOMIC DNA]</scope>
    <source>
        <strain evidence="6 7">CGMCC 1.6502</strain>
    </source>
</reference>
<dbReference type="InterPro" id="IPR000281">
    <property type="entry name" value="HTH_RpiR"/>
</dbReference>
<organism evidence="6 7">
    <name type="scientific">Sediminibacillus albus</name>
    <dbReference type="NCBI Taxonomy" id="407036"/>
    <lineage>
        <taxon>Bacteria</taxon>
        <taxon>Bacillati</taxon>
        <taxon>Bacillota</taxon>
        <taxon>Bacilli</taxon>
        <taxon>Bacillales</taxon>
        <taxon>Bacillaceae</taxon>
        <taxon>Sediminibacillus</taxon>
    </lineage>
</organism>
<gene>
    <name evidence="6" type="ORF">SAMN05216243_1664</name>
</gene>
<keyword evidence="3" id="KW-0804">Transcription</keyword>
<dbReference type="SUPFAM" id="SSF53697">
    <property type="entry name" value="SIS domain"/>
    <property type="match status" value="1"/>
</dbReference>
<dbReference type="InterPro" id="IPR036388">
    <property type="entry name" value="WH-like_DNA-bd_sf"/>
</dbReference>
<dbReference type="RefSeq" id="WP_093212945.1">
    <property type="nucleotide sequence ID" value="NZ_FNFL01000002.1"/>
</dbReference>
<dbReference type="PANTHER" id="PTHR30514">
    <property type="entry name" value="GLUCOKINASE"/>
    <property type="match status" value="1"/>
</dbReference>
<dbReference type="Proteomes" id="UP000198694">
    <property type="component" value="Unassembled WGS sequence"/>
</dbReference>
<name>A0A1G8YLP0_9BACI</name>
<dbReference type="Gene3D" id="3.40.50.10490">
    <property type="entry name" value="Glucose-6-phosphate isomerase like protein, domain 1"/>
    <property type="match status" value="1"/>
</dbReference>
<keyword evidence="1" id="KW-0805">Transcription regulation</keyword>
<evidence type="ECO:0000256" key="3">
    <source>
        <dbReference type="ARBA" id="ARBA00023163"/>
    </source>
</evidence>
<sequence>MNNGIERIRQGSTSLKPSERKVANYILKNAEKVLIMPISELAKECQTSEATIIRMCRSLQFKGFRELKLSVSASVNNNDFSTDRYRDISAEASIKEISRVVSYNNLRSIEDTLSVFDEDSMEKAVACLADARKILIIGVGASAIVAQDFEQKCKRINQWCEALTDSHAQLTSAVHLTSKDVVIAVSYSGETKEIVDTIKIANKNNTPVISITSYGSNQVQKLSTINLYASNLEQNIRSGATASRIAQLNIIDILFTGLASQNYQESINFLDKTRDVIHNRF</sequence>
<accession>A0A1G8YLP0</accession>
<proteinExistence type="predicted"/>
<dbReference type="PROSITE" id="PS51464">
    <property type="entry name" value="SIS"/>
    <property type="match status" value="1"/>
</dbReference>
<keyword evidence="2 6" id="KW-0238">DNA-binding</keyword>